<evidence type="ECO:0000259" key="2">
    <source>
        <dbReference type="Pfam" id="PF00582"/>
    </source>
</evidence>
<gene>
    <name evidence="3" type="ORF">OQ252_11240</name>
</gene>
<comment type="similarity">
    <text evidence="1">Belongs to the universal stress protein A family.</text>
</comment>
<dbReference type="InterPro" id="IPR006015">
    <property type="entry name" value="Universal_stress_UspA"/>
</dbReference>
<dbReference type="SUPFAM" id="SSF52402">
    <property type="entry name" value="Adenine nucleotide alpha hydrolases-like"/>
    <property type="match status" value="2"/>
</dbReference>
<dbReference type="PANTHER" id="PTHR46268:SF6">
    <property type="entry name" value="UNIVERSAL STRESS PROTEIN UP12"/>
    <property type="match status" value="1"/>
</dbReference>
<dbReference type="CDD" id="cd00293">
    <property type="entry name" value="USP-like"/>
    <property type="match status" value="1"/>
</dbReference>
<evidence type="ECO:0000313" key="3">
    <source>
        <dbReference type="EMBL" id="MCX2561965.1"/>
    </source>
</evidence>
<keyword evidence="4" id="KW-1185">Reference proteome</keyword>
<dbReference type="Proteomes" id="UP001526446">
    <property type="component" value="Unassembled WGS sequence"/>
</dbReference>
<dbReference type="InterPro" id="IPR006016">
    <property type="entry name" value="UspA"/>
</dbReference>
<evidence type="ECO:0000256" key="1">
    <source>
        <dbReference type="ARBA" id="ARBA00008791"/>
    </source>
</evidence>
<dbReference type="Gene3D" id="3.40.50.12370">
    <property type="match status" value="1"/>
</dbReference>
<dbReference type="PANTHER" id="PTHR46268">
    <property type="entry name" value="STRESS RESPONSE PROTEIN NHAX"/>
    <property type="match status" value="1"/>
</dbReference>
<evidence type="ECO:0000313" key="4">
    <source>
        <dbReference type="Proteomes" id="UP001526446"/>
    </source>
</evidence>
<dbReference type="Pfam" id="PF00582">
    <property type="entry name" value="Usp"/>
    <property type="match status" value="1"/>
</dbReference>
<accession>A0ABT3Q9J9</accession>
<sequence length="271" mass="30157">MQRCLVILNQPDQAEVLLSLAASLVKRTGGDRIDVLAAREPPENAAGSVGLTDESIFVMRQDQRDWAASLHATFHTWLEKEYGSPAERLSAVEVNWLDPEIAVERIINGYGRDAGLIIMGFPDPRDSDQKQRALRSAIFETGRPVLLVPPFWDRPCGQRVLMAWRNAPCARRAFASARIFLPQAEKVTVLTAEGDVFPADLLPGVTFDTQSLPYRHGADAVAQQVLDTVREEQADLLVMGGYQHGMLYNRIMGSVTDYVLKRPDIPVLLQH</sequence>
<name>A0ABT3Q9J9_9PROT</name>
<protein>
    <submittedName>
        <fullName evidence="3">Universal stress protein</fullName>
    </submittedName>
</protein>
<organism evidence="3 4">
    <name type="scientific">Acetobacter farinalis</name>
    <dbReference type="NCBI Taxonomy" id="1260984"/>
    <lineage>
        <taxon>Bacteria</taxon>
        <taxon>Pseudomonadati</taxon>
        <taxon>Pseudomonadota</taxon>
        <taxon>Alphaproteobacteria</taxon>
        <taxon>Acetobacterales</taxon>
        <taxon>Acetobacteraceae</taxon>
        <taxon>Acetobacter</taxon>
    </lineage>
</organism>
<dbReference type="PRINTS" id="PR01438">
    <property type="entry name" value="UNVRSLSTRESS"/>
</dbReference>
<feature type="domain" description="UspA" evidence="2">
    <location>
        <begin position="221"/>
        <end position="269"/>
    </location>
</feature>
<comment type="caution">
    <text evidence="3">The sequence shown here is derived from an EMBL/GenBank/DDBJ whole genome shotgun (WGS) entry which is preliminary data.</text>
</comment>
<dbReference type="RefSeq" id="WP_166123016.1">
    <property type="nucleotide sequence ID" value="NZ_JAPIUX010000018.1"/>
</dbReference>
<proteinExistence type="inferred from homology"/>
<dbReference type="EMBL" id="JAPIUX010000018">
    <property type="protein sequence ID" value="MCX2561965.1"/>
    <property type="molecule type" value="Genomic_DNA"/>
</dbReference>
<reference evidence="3 4" key="1">
    <citation type="submission" date="2022-11" db="EMBL/GenBank/DDBJ databases">
        <title>Genome sequencing of Acetobacter type strain.</title>
        <authorList>
            <person name="Heo J."/>
            <person name="Lee D."/>
            <person name="Han B.-H."/>
            <person name="Hong S.-B."/>
            <person name="Kwon S.-W."/>
        </authorList>
    </citation>
    <scope>NUCLEOTIDE SEQUENCE [LARGE SCALE GENOMIC DNA]</scope>
    <source>
        <strain evidence="3 4">KACC 21251</strain>
    </source>
</reference>